<accession>A0ABT5GQ96</accession>
<dbReference type="Proteomes" id="UP001150001">
    <property type="component" value="Unassembled WGS sequence"/>
</dbReference>
<reference evidence="1" key="1">
    <citation type="submission" date="2022-11" db="EMBL/GenBank/DDBJ databases">
        <title>Role of the vibriolysin VemA secreted by the emergent pathogen Vibrio europaeus in the colonization of Manila clam mucus.</title>
        <authorList>
            <person name="Martinez C."/>
            <person name="Rodriguez S."/>
            <person name="Vences A."/>
            <person name="Barja J.L."/>
            <person name="Toranzo A.E."/>
            <person name="Dubert J."/>
        </authorList>
    </citation>
    <scope>NUCLEOTIDE SEQUENCE</scope>
    <source>
        <strain evidence="1">3454</strain>
    </source>
</reference>
<organism evidence="1 2">
    <name type="scientific">Vibrio europaeus</name>
    <dbReference type="NCBI Taxonomy" id="300876"/>
    <lineage>
        <taxon>Bacteria</taxon>
        <taxon>Pseudomonadati</taxon>
        <taxon>Pseudomonadota</taxon>
        <taxon>Gammaproteobacteria</taxon>
        <taxon>Vibrionales</taxon>
        <taxon>Vibrionaceae</taxon>
        <taxon>Vibrio</taxon>
        <taxon>Vibrio oreintalis group</taxon>
    </lineage>
</organism>
<evidence type="ECO:0008006" key="3">
    <source>
        <dbReference type="Google" id="ProtNLM"/>
    </source>
</evidence>
<sequence length="160" mass="17995">MNSEASMQAKEAFEAASSAEKVASSLYKWIAGNRGLKRTVAVELQENIELIRLYVETSSGYEQLIPQIKESAYRNALQQGFNFNSLNRSKIDAASTKGIKQLKRYHGWETQQVIESIYAKISAIKAAIKIKDNAKPLRLGVRLHNIFKLLVMLSNHIGQK</sequence>
<evidence type="ECO:0000313" key="2">
    <source>
        <dbReference type="Proteomes" id="UP001150001"/>
    </source>
</evidence>
<dbReference type="RefSeq" id="WP_253822427.1">
    <property type="nucleotide sequence ID" value="NZ_JAPFIM010000018.1"/>
</dbReference>
<evidence type="ECO:0000313" key="1">
    <source>
        <dbReference type="EMBL" id="MDC5739106.1"/>
    </source>
</evidence>
<protein>
    <recommendedName>
        <fullName evidence="3">Transposase</fullName>
    </recommendedName>
</protein>
<dbReference type="EMBL" id="JAPFIT010000010">
    <property type="protein sequence ID" value="MDC5739106.1"/>
    <property type="molecule type" value="Genomic_DNA"/>
</dbReference>
<comment type="caution">
    <text evidence="1">The sequence shown here is derived from an EMBL/GenBank/DDBJ whole genome shotgun (WGS) entry which is preliminary data.</text>
</comment>
<gene>
    <name evidence="1" type="ORF">OPW20_03450</name>
</gene>
<keyword evidence="2" id="KW-1185">Reference proteome</keyword>
<proteinExistence type="predicted"/>
<name>A0ABT5GQ96_9VIBR</name>